<dbReference type="InterPro" id="IPR016024">
    <property type="entry name" value="ARM-type_fold"/>
</dbReference>
<evidence type="ECO:0008006" key="3">
    <source>
        <dbReference type="Google" id="ProtNLM"/>
    </source>
</evidence>
<dbReference type="PANTHER" id="PTHR10648:SF23">
    <property type="entry name" value="PHOSPHATASE 2A REGULATORY SUBUNIT, PUTATIVE-RELATED"/>
    <property type="match status" value="1"/>
</dbReference>
<dbReference type="GO" id="GO:0005634">
    <property type="term" value="C:nucleus"/>
    <property type="evidence" value="ECO:0007669"/>
    <property type="project" value="TreeGrafter"/>
</dbReference>
<protein>
    <recommendedName>
        <fullName evidence="3">Protein phosphatase 2A regulatory subunit</fullName>
    </recommendedName>
</protein>
<proteinExistence type="predicted"/>
<dbReference type="PANTHER" id="PTHR10648">
    <property type="entry name" value="SERINE/THREONINE-PROTEIN PHOSPHATASE PP2A 65 KDA REGULATORY SUBUNIT"/>
    <property type="match status" value="1"/>
</dbReference>
<sequence length="697" mass="77244">MGAVTSKMKVLLHIREGANVEEYTYAVGTAEERRSFVVSCLRHAEHMDEQGIVKELIPGMMSMLAFSDCCLTIASVLPDFMRHASMERKDVFVYFMGLIMSLSSSSDLAVVQRISVSLRKIIQCAGDDVFEELLFPFVVSMIMSQWSSPRAVAASLMAVVAARRHASRATGWTVKQCFSRFTELTQDSCTFVRQVCAECMHDWVMVAKLRRMNIVQMPLSVVRKCIINDESDAVRYTYVAELVPLADKVGKEATSRHLLSLYIKASKDASWRVRYYAAKNLFAFTQLCAEPSSLLDVFVRLCEDEVKEVRVVIVDQLEAFSPDKGEVEVFTKACAAASLLARDEEPAVRASVAKNLYLLLSPIVMQTYLPEQRETLLGLFTDDNYSVAEGATRNVSRVLETLIAYIRADTAGDAANCAKPSYTLVPQDEHNVHPVVDASCAQGGHAGCTTAGKHTGGCCCGPPEVTTAKDVSEEEPFTGSTKENVGGGEEMLQSSAAYVCAALADRLGYVSESRNWRLREACAHVTRYFCLAFTQQEFVPLLGIVRKLLCDPISAVRARCVDTLAIVASAYGPKMAALVMGELLKKEFEVIEEIPFIMRMMAIRCFSSLAPLIDGLPPDDVQRCELHRRWMMMLIPLAADDVPNVRLLLAKTIATQWEWYRTCSNQDVVRQCVDRLRRDSEVDVIAAMEAVGASECA</sequence>
<dbReference type="InterPro" id="IPR051023">
    <property type="entry name" value="PP2A_Regulatory_Subunit_A"/>
</dbReference>
<keyword evidence="1" id="KW-0677">Repeat</keyword>
<gene>
    <name evidence="2" type="ORF">TCIL3000_9_2130</name>
</gene>
<dbReference type="EMBL" id="HE575322">
    <property type="protein sequence ID" value="CCC92816.1"/>
    <property type="molecule type" value="Genomic_DNA"/>
</dbReference>
<organism evidence="2">
    <name type="scientific">Trypanosoma congolense (strain IL3000)</name>
    <dbReference type="NCBI Taxonomy" id="1068625"/>
    <lineage>
        <taxon>Eukaryota</taxon>
        <taxon>Discoba</taxon>
        <taxon>Euglenozoa</taxon>
        <taxon>Kinetoplastea</taxon>
        <taxon>Metakinetoplastina</taxon>
        <taxon>Trypanosomatida</taxon>
        <taxon>Trypanosomatidae</taxon>
        <taxon>Trypanosoma</taxon>
        <taxon>Nannomonas</taxon>
    </lineage>
</organism>
<dbReference type="GO" id="GO:0019888">
    <property type="term" value="F:protein phosphatase regulator activity"/>
    <property type="evidence" value="ECO:0007669"/>
    <property type="project" value="TreeGrafter"/>
</dbReference>
<dbReference type="Gene3D" id="1.25.10.10">
    <property type="entry name" value="Leucine-rich Repeat Variant"/>
    <property type="match status" value="1"/>
</dbReference>
<reference evidence="2" key="1">
    <citation type="journal article" date="2012" name="Proc. Natl. Acad. Sci. U.S.A.">
        <title>Antigenic diversity is generated by distinct evolutionary mechanisms in African trypanosome species.</title>
        <authorList>
            <person name="Jackson A.P."/>
            <person name="Berry A."/>
            <person name="Aslett M."/>
            <person name="Allison H.C."/>
            <person name="Burton P."/>
            <person name="Vavrova-Anderson J."/>
            <person name="Brown R."/>
            <person name="Browne H."/>
            <person name="Corton N."/>
            <person name="Hauser H."/>
            <person name="Gamble J."/>
            <person name="Gilderthorp R."/>
            <person name="Marcello L."/>
            <person name="McQuillan J."/>
            <person name="Otto T.D."/>
            <person name="Quail M.A."/>
            <person name="Sanders M.J."/>
            <person name="van Tonder A."/>
            <person name="Ginger M.L."/>
            <person name="Field M.C."/>
            <person name="Barry J.D."/>
            <person name="Hertz-Fowler C."/>
            <person name="Berriman M."/>
        </authorList>
    </citation>
    <scope>NUCLEOTIDE SEQUENCE</scope>
    <source>
        <strain evidence="2">IL3000</strain>
    </source>
</reference>
<name>G0UTV2_TRYCI</name>
<dbReference type="AlphaFoldDB" id="G0UTV2"/>
<dbReference type="GO" id="GO:0005829">
    <property type="term" value="C:cytosol"/>
    <property type="evidence" value="ECO:0007669"/>
    <property type="project" value="TreeGrafter"/>
</dbReference>
<dbReference type="VEuPathDB" id="TriTrypDB:TcIL3000_9_2130"/>
<dbReference type="InterPro" id="IPR011989">
    <property type="entry name" value="ARM-like"/>
</dbReference>
<dbReference type="SUPFAM" id="SSF48371">
    <property type="entry name" value="ARM repeat"/>
    <property type="match status" value="1"/>
</dbReference>
<dbReference type="GO" id="GO:0000159">
    <property type="term" value="C:protein phosphatase type 2A complex"/>
    <property type="evidence" value="ECO:0007669"/>
    <property type="project" value="TreeGrafter"/>
</dbReference>
<evidence type="ECO:0000256" key="1">
    <source>
        <dbReference type="ARBA" id="ARBA00022737"/>
    </source>
</evidence>
<accession>G0UTV2</accession>
<evidence type="ECO:0000313" key="2">
    <source>
        <dbReference type="EMBL" id="CCC92816.1"/>
    </source>
</evidence>